<evidence type="ECO:0000313" key="2">
    <source>
        <dbReference type="EMBL" id="POR36835.1"/>
    </source>
</evidence>
<sequence>VRLICGINDLLSQVSGVLAFLITSSSLVAGAPADLHYRKTSAKPRYTSWWRSWLDSFRPYQSLSLIRQAPQGNSGGPEQGPAREAHRSVSAALFQATQGGDGAAN</sequence>
<dbReference type="Proteomes" id="UP000237481">
    <property type="component" value="Unassembled WGS sequence"/>
</dbReference>
<feature type="non-terminal residue" evidence="2">
    <location>
        <position position="1"/>
    </location>
</feature>
<comment type="caution">
    <text evidence="2">The sequence shown here is derived from an EMBL/GenBank/DDBJ whole genome shotgun (WGS) entry which is preliminary data.</text>
</comment>
<proteinExistence type="predicted"/>
<feature type="region of interest" description="Disordered" evidence="1">
    <location>
        <begin position="68"/>
        <end position="105"/>
    </location>
</feature>
<name>A0A2S4L327_9HYPO</name>
<keyword evidence="3" id="KW-1185">Reference proteome</keyword>
<gene>
    <name evidence="2" type="ORF">TPAR_02956</name>
</gene>
<organism evidence="2 3">
    <name type="scientific">Tolypocladium paradoxum</name>
    <dbReference type="NCBI Taxonomy" id="94208"/>
    <lineage>
        <taxon>Eukaryota</taxon>
        <taxon>Fungi</taxon>
        <taxon>Dikarya</taxon>
        <taxon>Ascomycota</taxon>
        <taxon>Pezizomycotina</taxon>
        <taxon>Sordariomycetes</taxon>
        <taxon>Hypocreomycetidae</taxon>
        <taxon>Hypocreales</taxon>
        <taxon>Ophiocordycipitaceae</taxon>
        <taxon>Tolypocladium</taxon>
    </lineage>
</organism>
<dbReference type="AlphaFoldDB" id="A0A2S4L327"/>
<evidence type="ECO:0000313" key="3">
    <source>
        <dbReference type="Proteomes" id="UP000237481"/>
    </source>
</evidence>
<evidence type="ECO:0000256" key="1">
    <source>
        <dbReference type="SAM" id="MobiDB-lite"/>
    </source>
</evidence>
<accession>A0A2S4L327</accession>
<reference evidence="2 3" key="1">
    <citation type="submission" date="2018-01" db="EMBL/GenBank/DDBJ databases">
        <title>Harnessing the power of phylogenomics to disentangle the directionality and signatures of interkingdom host jumping in the parasitic fungal genus Tolypocladium.</title>
        <authorList>
            <person name="Quandt C.A."/>
            <person name="Patterson W."/>
            <person name="Spatafora J.W."/>
        </authorList>
    </citation>
    <scope>NUCLEOTIDE SEQUENCE [LARGE SCALE GENOMIC DNA]</scope>
    <source>
        <strain evidence="2 3">NRBC 100945</strain>
    </source>
</reference>
<protein>
    <submittedName>
        <fullName evidence="2">Uncharacterized protein</fullName>
    </submittedName>
</protein>
<dbReference type="EMBL" id="PKSG01000296">
    <property type="protein sequence ID" value="POR36835.1"/>
    <property type="molecule type" value="Genomic_DNA"/>
</dbReference>